<name>A0A7X0RVQ7_9BACL</name>
<reference evidence="2 3" key="1">
    <citation type="submission" date="2020-08" db="EMBL/GenBank/DDBJ databases">
        <title>Cohnella phylogeny.</title>
        <authorList>
            <person name="Dunlap C."/>
        </authorList>
    </citation>
    <scope>NUCLEOTIDE SEQUENCE [LARGE SCALE GENOMIC DNA]</scope>
    <source>
        <strain evidence="2 3">DSM 28246</strain>
    </source>
</reference>
<evidence type="ECO:0000256" key="1">
    <source>
        <dbReference type="SAM" id="Phobius"/>
    </source>
</evidence>
<feature type="transmembrane region" description="Helical" evidence="1">
    <location>
        <begin position="60"/>
        <end position="78"/>
    </location>
</feature>
<dbReference type="EMBL" id="JACJVP010000047">
    <property type="protein sequence ID" value="MBB6674481.1"/>
    <property type="molecule type" value="Genomic_DNA"/>
</dbReference>
<sequence length="253" mass="28011">MKRQDRKRQLDRWRRAERLLLLALWLAVAGFTGGMIAAGWPQYWIYVAAETTPQGWLESVLLVLGAALAGLNALLAAGKREAPAPEPTARRRVRFLERREGLGWTVVAAVFAWLALDERFALHERLRDRYLEMTGVRLLPWMEAGDWLIPLYAVCGLCAMWGLWRLLGARKAARGFFALGIVAAAAAVGMDAVDTRQMDESAVLLLLTIKEGWKTAATTAFASAFLFALSGRIREAAGIGAPTDRAEMAREML</sequence>
<feature type="transmembrane region" description="Helical" evidence="1">
    <location>
        <begin position="147"/>
        <end position="164"/>
    </location>
</feature>
<dbReference type="RefSeq" id="WP_185672338.1">
    <property type="nucleotide sequence ID" value="NZ_JACJVP010000047.1"/>
</dbReference>
<dbReference type="Proteomes" id="UP000547209">
    <property type="component" value="Unassembled WGS sequence"/>
</dbReference>
<feature type="transmembrane region" description="Helical" evidence="1">
    <location>
        <begin position="176"/>
        <end position="193"/>
    </location>
</feature>
<feature type="transmembrane region" description="Helical" evidence="1">
    <location>
        <begin position="99"/>
        <end position="116"/>
    </location>
</feature>
<keyword evidence="1" id="KW-0472">Membrane</keyword>
<keyword evidence="1" id="KW-0812">Transmembrane</keyword>
<keyword evidence="3" id="KW-1185">Reference proteome</keyword>
<accession>A0A7X0RVQ7</accession>
<dbReference type="AlphaFoldDB" id="A0A7X0RVQ7"/>
<organism evidence="2 3">
    <name type="scientific">Cohnella nanjingensis</name>
    <dbReference type="NCBI Taxonomy" id="1387779"/>
    <lineage>
        <taxon>Bacteria</taxon>
        <taxon>Bacillati</taxon>
        <taxon>Bacillota</taxon>
        <taxon>Bacilli</taxon>
        <taxon>Bacillales</taxon>
        <taxon>Paenibacillaceae</taxon>
        <taxon>Cohnella</taxon>
    </lineage>
</organism>
<protein>
    <submittedName>
        <fullName evidence="2">Uncharacterized protein</fullName>
    </submittedName>
</protein>
<feature type="transmembrane region" description="Helical" evidence="1">
    <location>
        <begin position="20"/>
        <end position="40"/>
    </location>
</feature>
<gene>
    <name evidence="2" type="ORF">H7C19_27740</name>
</gene>
<comment type="caution">
    <text evidence="2">The sequence shown here is derived from an EMBL/GenBank/DDBJ whole genome shotgun (WGS) entry which is preliminary data.</text>
</comment>
<proteinExistence type="predicted"/>
<evidence type="ECO:0000313" key="3">
    <source>
        <dbReference type="Proteomes" id="UP000547209"/>
    </source>
</evidence>
<keyword evidence="1" id="KW-1133">Transmembrane helix</keyword>
<evidence type="ECO:0000313" key="2">
    <source>
        <dbReference type="EMBL" id="MBB6674481.1"/>
    </source>
</evidence>